<keyword evidence="4 8" id="KW-1133">Transmembrane helix</keyword>
<keyword evidence="6 9" id="KW-0675">Receptor</keyword>
<evidence type="ECO:0000313" key="10">
    <source>
        <dbReference type="Proteomes" id="UP000198287"/>
    </source>
</evidence>
<feature type="transmembrane region" description="Helical" evidence="8">
    <location>
        <begin position="219"/>
        <end position="238"/>
    </location>
</feature>
<keyword evidence="2" id="KW-1003">Cell membrane</keyword>
<dbReference type="AlphaFoldDB" id="A0A226DWE7"/>
<dbReference type="GO" id="GO:0030424">
    <property type="term" value="C:axon"/>
    <property type="evidence" value="ECO:0007669"/>
    <property type="project" value="TreeGrafter"/>
</dbReference>
<evidence type="ECO:0000256" key="2">
    <source>
        <dbReference type="ARBA" id="ARBA00022475"/>
    </source>
</evidence>
<evidence type="ECO:0000256" key="1">
    <source>
        <dbReference type="ARBA" id="ARBA00004651"/>
    </source>
</evidence>
<evidence type="ECO:0000313" key="9">
    <source>
        <dbReference type="EMBL" id="OXA48516.1"/>
    </source>
</evidence>
<keyword evidence="5 8" id="KW-0472">Membrane</keyword>
<feature type="transmembrane region" description="Helical" evidence="8">
    <location>
        <begin position="404"/>
        <end position="422"/>
    </location>
</feature>
<protein>
    <submittedName>
        <fullName evidence="9">Gustatory and odorant receptor 24</fullName>
    </submittedName>
</protein>
<proteinExistence type="predicted"/>
<comment type="subcellular location">
    <subcellularLocation>
        <location evidence="1">Cell membrane</location>
        <topology evidence="1">Multi-pass membrane protein</topology>
    </subcellularLocation>
</comment>
<feature type="transmembrane region" description="Helical" evidence="8">
    <location>
        <begin position="115"/>
        <end position="139"/>
    </location>
</feature>
<dbReference type="PANTHER" id="PTHR21143">
    <property type="entry name" value="INVERTEBRATE GUSTATORY RECEPTOR"/>
    <property type="match status" value="1"/>
</dbReference>
<reference evidence="9 10" key="1">
    <citation type="submission" date="2015-12" db="EMBL/GenBank/DDBJ databases">
        <title>The genome of Folsomia candida.</title>
        <authorList>
            <person name="Faddeeva A."/>
            <person name="Derks M.F."/>
            <person name="Anvar Y."/>
            <person name="Smit S."/>
            <person name="Van Straalen N."/>
            <person name="Roelofs D."/>
        </authorList>
    </citation>
    <scope>NUCLEOTIDE SEQUENCE [LARGE SCALE GENOMIC DNA]</scope>
    <source>
        <strain evidence="9 10">VU population</strain>
        <tissue evidence="9">Whole body</tissue>
    </source>
</reference>
<name>A0A226DWE7_FOLCA</name>
<feature type="transmembrane region" description="Helical" evidence="8">
    <location>
        <begin position="179"/>
        <end position="199"/>
    </location>
</feature>
<organism evidence="9 10">
    <name type="scientific">Folsomia candida</name>
    <name type="common">Springtail</name>
    <dbReference type="NCBI Taxonomy" id="158441"/>
    <lineage>
        <taxon>Eukaryota</taxon>
        <taxon>Metazoa</taxon>
        <taxon>Ecdysozoa</taxon>
        <taxon>Arthropoda</taxon>
        <taxon>Hexapoda</taxon>
        <taxon>Collembola</taxon>
        <taxon>Entomobryomorpha</taxon>
        <taxon>Isotomoidea</taxon>
        <taxon>Isotomidae</taxon>
        <taxon>Proisotominae</taxon>
        <taxon>Folsomia</taxon>
    </lineage>
</organism>
<evidence type="ECO:0000256" key="3">
    <source>
        <dbReference type="ARBA" id="ARBA00022692"/>
    </source>
</evidence>
<dbReference type="EMBL" id="LNIX01000011">
    <property type="protein sequence ID" value="OXA48516.1"/>
    <property type="molecule type" value="Genomic_DNA"/>
</dbReference>
<dbReference type="Pfam" id="PF08395">
    <property type="entry name" value="7tm_7"/>
    <property type="match status" value="1"/>
</dbReference>
<evidence type="ECO:0000256" key="4">
    <source>
        <dbReference type="ARBA" id="ARBA00022989"/>
    </source>
</evidence>
<evidence type="ECO:0000256" key="6">
    <source>
        <dbReference type="ARBA" id="ARBA00023170"/>
    </source>
</evidence>
<dbReference type="InterPro" id="IPR013604">
    <property type="entry name" value="7TM_chemorcpt"/>
</dbReference>
<comment type="caution">
    <text evidence="9">The sequence shown here is derived from an EMBL/GenBank/DDBJ whole genome shotgun (WGS) entry which is preliminary data.</text>
</comment>
<dbReference type="GO" id="GO:0043025">
    <property type="term" value="C:neuronal cell body"/>
    <property type="evidence" value="ECO:0007669"/>
    <property type="project" value="TreeGrafter"/>
</dbReference>
<evidence type="ECO:0000256" key="8">
    <source>
        <dbReference type="SAM" id="Phobius"/>
    </source>
</evidence>
<dbReference type="GO" id="GO:0050909">
    <property type="term" value="P:sensory perception of taste"/>
    <property type="evidence" value="ECO:0007669"/>
    <property type="project" value="InterPro"/>
</dbReference>
<keyword evidence="10" id="KW-1185">Reference proteome</keyword>
<sequence>METFPYSSKPSPKSIFLLDLNPTSIPTNSQSDVESALIQFGQIAIKETQLIGYLPLTVVSTDNHNRRLTLRFISVPYLWTIFIVLAQLYGSHAFATSLSQDVFHRLNISLVTEKASLIASNLFTVYLTIFRALCGLMFYKKITSFWSEFVSVLKNVDAISTTLKSPRFIQIKSSIRKDFLVKCVFASLSQLYFMAAIIFSTTGQKIGFKLELFIRIVKASIPNLTMLFHILVTIWATFPLKVAKGLLQSLKDELTAADKALLSEKLLCINIEKWVKAYGNVASLMKIYSRHFGTYLILEIGNSAVQILCQTFSALSWILIKYYGPAVMRIPPILTSVTIIYQLASEAETVTELQEDVFECFAGLEEKIERNERMRVKINSLLRKMAMNRLQVKPGKLFVLNRRLITSILSTVITFIVVLIQFRDGETTANNAGSKMTSFGPKN</sequence>
<feature type="transmembrane region" description="Helical" evidence="8">
    <location>
        <begin position="75"/>
        <end position="95"/>
    </location>
</feature>
<dbReference type="PANTHER" id="PTHR21143:SF121">
    <property type="entry name" value="GUSTATORY AND ODORANT RECEPTOR 21A"/>
    <property type="match status" value="1"/>
</dbReference>
<accession>A0A226DWE7</accession>
<gene>
    <name evidence="9" type="ORF">Fcan01_16325</name>
</gene>
<keyword evidence="3 8" id="KW-0812">Transmembrane</keyword>
<dbReference type="GO" id="GO:0030425">
    <property type="term" value="C:dendrite"/>
    <property type="evidence" value="ECO:0007669"/>
    <property type="project" value="TreeGrafter"/>
</dbReference>
<evidence type="ECO:0000256" key="7">
    <source>
        <dbReference type="ARBA" id="ARBA00023224"/>
    </source>
</evidence>
<keyword evidence="7" id="KW-0807">Transducer</keyword>
<dbReference type="GO" id="GO:0007165">
    <property type="term" value="P:signal transduction"/>
    <property type="evidence" value="ECO:0007669"/>
    <property type="project" value="UniProtKB-KW"/>
</dbReference>
<dbReference type="GO" id="GO:0005886">
    <property type="term" value="C:plasma membrane"/>
    <property type="evidence" value="ECO:0007669"/>
    <property type="project" value="UniProtKB-SubCell"/>
</dbReference>
<dbReference type="Proteomes" id="UP000198287">
    <property type="component" value="Unassembled WGS sequence"/>
</dbReference>
<dbReference type="OrthoDB" id="6625921at2759"/>
<evidence type="ECO:0000256" key="5">
    <source>
        <dbReference type="ARBA" id="ARBA00023136"/>
    </source>
</evidence>